<dbReference type="EMBL" id="CP114063">
    <property type="protein sequence ID" value="WAT24568.1"/>
    <property type="molecule type" value="Genomic_DNA"/>
</dbReference>
<reference evidence="1" key="1">
    <citation type="submission" date="2022-12" db="EMBL/GenBank/DDBJ databases">
        <title>Whole genome sequence analysis of a duck derived balloon bacteium Aerococcus urinaeequi henan2020.</title>
        <authorList>
            <person name="Zhang H."/>
            <person name="Qiao H.X."/>
            <person name="Bian C.Z."/>
            <person name="Shu J.C."/>
        </authorList>
    </citation>
    <scope>NUCLEOTIDE SEQUENCE</scope>
    <source>
        <strain evidence="1">2020-HN-1</strain>
    </source>
</reference>
<organism evidence="1 2">
    <name type="scientific">Aerococcus urinaeequi</name>
    <dbReference type="NCBI Taxonomy" id="51665"/>
    <lineage>
        <taxon>Bacteria</taxon>
        <taxon>Bacillati</taxon>
        <taxon>Bacillota</taxon>
        <taxon>Bacilli</taxon>
        <taxon>Lactobacillales</taxon>
        <taxon>Aerococcaceae</taxon>
        <taxon>Aerococcus</taxon>
    </lineage>
</organism>
<proteinExistence type="predicted"/>
<evidence type="ECO:0000313" key="2">
    <source>
        <dbReference type="Proteomes" id="UP001164714"/>
    </source>
</evidence>
<dbReference type="AlphaFoldDB" id="A0AA47GBG6"/>
<sequence length="138" mass="15922">MEQLKELPHRHQQILAFIPNGSDAMITRVELVKLSGLSDRDVYQILNDLTMKYDIPIGSSRDCNHYGYYIPMNESEKNNGIRSLEEQGNTMLKRAEKVRDADIETALAYKEKYKLSPTNIPVQTTLQFNYERSVTPLN</sequence>
<dbReference type="GO" id="GO:0003677">
    <property type="term" value="F:DNA binding"/>
    <property type="evidence" value="ECO:0007669"/>
    <property type="project" value="UniProtKB-KW"/>
</dbReference>
<gene>
    <name evidence="1" type="ORF">OZ415_00155</name>
</gene>
<keyword evidence="1" id="KW-0238">DNA-binding</keyword>
<accession>A0AA47GBG6</accession>
<dbReference type="Proteomes" id="UP001164714">
    <property type="component" value="Chromosome"/>
</dbReference>
<protein>
    <submittedName>
        <fullName evidence="1">DNA-binding protein</fullName>
    </submittedName>
</protein>
<name>A0AA47GBG6_9LACT</name>
<evidence type="ECO:0000313" key="1">
    <source>
        <dbReference type="EMBL" id="WAT24568.1"/>
    </source>
</evidence>
<dbReference type="RefSeq" id="WP_269105003.1">
    <property type="nucleotide sequence ID" value="NZ_CP114063.1"/>
</dbReference>